<dbReference type="EMBL" id="CAKOGP040001792">
    <property type="protein sequence ID" value="CAJ1951746.1"/>
    <property type="molecule type" value="Genomic_DNA"/>
</dbReference>
<protein>
    <submittedName>
        <fullName evidence="1">Uncharacterized protein</fullName>
    </submittedName>
</protein>
<name>A0AAD2FSL0_9STRA</name>
<proteinExistence type="predicted"/>
<dbReference type="Proteomes" id="UP001295423">
    <property type="component" value="Unassembled WGS sequence"/>
</dbReference>
<keyword evidence="2" id="KW-1185">Reference proteome</keyword>
<sequence length="263" mass="27820">MAETLLQGDWTAIANLARIDFACVSLINGSDVSPRIPRNQRALQCTRRLADSDKEIPAWSMSGNMETRLVGVYTRPHSSIVSAARACFQSSEERSCYTKGKATVIAAPPKCCRILSNNDSTNTASSSSSIASSTRVAGSDAHSSKFSLTPLAMGADCKVVKDALSVCDAGEAGSTFNSSNLGSSLERDDVLMVVAIAPLTSKWVQASSRQSEEGAEDSEIKDYDDGVAVLANAIGARSAKSASKRMEIKSPCFRAGSMKANTF</sequence>
<accession>A0AAD2FSL0</accession>
<gene>
    <name evidence="1" type="ORF">CYCCA115_LOCUS13217</name>
</gene>
<evidence type="ECO:0000313" key="2">
    <source>
        <dbReference type="Proteomes" id="UP001295423"/>
    </source>
</evidence>
<dbReference type="AlphaFoldDB" id="A0AAD2FSL0"/>
<reference evidence="1" key="1">
    <citation type="submission" date="2023-08" db="EMBL/GenBank/DDBJ databases">
        <authorList>
            <person name="Audoor S."/>
            <person name="Bilcke G."/>
        </authorList>
    </citation>
    <scope>NUCLEOTIDE SEQUENCE</scope>
</reference>
<comment type="caution">
    <text evidence="1">The sequence shown here is derived from an EMBL/GenBank/DDBJ whole genome shotgun (WGS) entry which is preliminary data.</text>
</comment>
<evidence type="ECO:0000313" key="1">
    <source>
        <dbReference type="EMBL" id="CAJ1951746.1"/>
    </source>
</evidence>
<organism evidence="1 2">
    <name type="scientific">Cylindrotheca closterium</name>
    <dbReference type="NCBI Taxonomy" id="2856"/>
    <lineage>
        <taxon>Eukaryota</taxon>
        <taxon>Sar</taxon>
        <taxon>Stramenopiles</taxon>
        <taxon>Ochrophyta</taxon>
        <taxon>Bacillariophyta</taxon>
        <taxon>Bacillariophyceae</taxon>
        <taxon>Bacillariophycidae</taxon>
        <taxon>Bacillariales</taxon>
        <taxon>Bacillariaceae</taxon>
        <taxon>Cylindrotheca</taxon>
    </lineage>
</organism>